<proteinExistence type="predicted"/>
<protein>
    <submittedName>
        <fullName evidence="2">Uncharacterized protein</fullName>
    </submittedName>
</protein>
<sequence length="40" mass="4214">MDGDVSLICGSRMEQGKACPATAISHSGGGERECLKRHKP</sequence>
<dbReference type="EMBL" id="BOMS01000232">
    <property type="protein sequence ID" value="GIE74049.1"/>
    <property type="molecule type" value="Genomic_DNA"/>
</dbReference>
<organism evidence="2 3">
    <name type="scientific">Actinoplanes palleronii</name>
    <dbReference type="NCBI Taxonomy" id="113570"/>
    <lineage>
        <taxon>Bacteria</taxon>
        <taxon>Bacillati</taxon>
        <taxon>Actinomycetota</taxon>
        <taxon>Actinomycetes</taxon>
        <taxon>Micromonosporales</taxon>
        <taxon>Micromonosporaceae</taxon>
        <taxon>Actinoplanes</taxon>
    </lineage>
</organism>
<evidence type="ECO:0000256" key="1">
    <source>
        <dbReference type="SAM" id="MobiDB-lite"/>
    </source>
</evidence>
<comment type="caution">
    <text evidence="2">The sequence shown here is derived from an EMBL/GenBank/DDBJ whole genome shotgun (WGS) entry which is preliminary data.</text>
</comment>
<feature type="region of interest" description="Disordered" evidence="1">
    <location>
        <begin position="21"/>
        <end position="40"/>
    </location>
</feature>
<evidence type="ECO:0000313" key="3">
    <source>
        <dbReference type="Proteomes" id="UP000624709"/>
    </source>
</evidence>
<gene>
    <name evidence="2" type="ORF">Apa02nite_101570</name>
</gene>
<keyword evidence="3" id="KW-1185">Reference proteome</keyword>
<dbReference type="Proteomes" id="UP000624709">
    <property type="component" value="Unassembled WGS sequence"/>
</dbReference>
<name>A0ABQ4BTN9_9ACTN</name>
<accession>A0ABQ4BTN9</accession>
<reference evidence="2 3" key="1">
    <citation type="submission" date="2021-01" db="EMBL/GenBank/DDBJ databases">
        <title>Whole genome shotgun sequence of Actinoplanes palleronii NBRC 14916.</title>
        <authorList>
            <person name="Komaki H."/>
            <person name="Tamura T."/>
        </authorList>
    </citation>
    <scope>NUCLEOTIDE SEQUENCE [LARGE SCALE GENOMIC DNA]</scope>
    <source>
        <strain evidence="2 3">NBRC 14916</strain>
    </source>
</reference>
<evidence type="ECO:0000313" key="2">
    <source>
        <dbReference type="EMBL" id="GIE74049.1"/>
    </source>
</evidence>